<feature type="non-terminal residue" evidence="2">
    <location>
        <position position="28"/>
    </location>
</feature>
<evidence type="ECO:0000256" key="1">
    <source>
        <dbReference type="SAM" id="MobiDB-lite"/>
    </source>
</evidence>
<accession>A0A6J4IU22</accession>
<protein>
    <submittedName>
        <fullName evidence="2">Uncharacterized protein</fullName>
    </submittedName>
</protein>
<feature type="compositionally biased region" description="Low complexity" evidence="1">
    <location>
        <begin position="1"/>
        <end position="10"/>
    </location>
</feature>
<dbReference type="EMBL" id="CADCSZ010000172">
    <property type="protein sequence ID" value="CAA9261939.1"/>
    <property type="molecule type" value="Genomic_DNA"/>
</dbReference>
<feature type="region of interest" description="Disordered" evidence="1">
    <location>
        <begin position="1"/>
        <end position="28"/>
    </location>
</feature>
<proteinExistence type="predicted"/>
<sequence>PSQRRGASPGHRPRGRAGARRRRRGGPV</sequence>
<feature type="compositionally biased region" description="Basic residues" evidence="1">
    <location>
        <begin position="11"/>
        <end position="28"/>
    </location>
</feature>
<name>A0A6J4IU22_9ACTN</name>
<reference evidence="2" key="1">
    <citation type="submission" date="2020-02" db="EMBL/GenBank/DDBJ databases">
        <authorList>
            <person name="Meier V. D."/>
        </authorList>
    </citation>
    <scope>NUCLEOTIDE SEQUENCE</scope>
    <source>
        <strain evidence="2">AVDCRST_MAG76</strain>
    </source>
</reference>
<gene>
    <name evidence="2" type="ORF">AVDCRST_MAG76-2872</name>
</gene>
<feature type="non-terminal residue" evidence="2">
    <location>
        <position position="1"/>
    </location>
</feature>
<organism evidence="2">
    <name type="scientific">uncultured Acidimicrobiales bacterium</name>
    <dbReference type="NCBI Taxonomy" id="310071"/>
    <lineage>
        <taxon>Bacteria</taxon>
        <taxon>Bacillati</taxon>
        <taxon>Actinomycetota</taxon>
        <taxon>Acidimicrobiia</taxon>
        <taxon>Acidimicrobiales</taxon>
        <taxon>environmental samples</taxon>
    </lineage>
</organism>
<evidence type="ECO:0000313" key="2">
    <source>
        <dbReference type="EMBL" id="CAA9261939.1"/>
    </source>
</evidence>
<dbReference type="AlphaFoldDB" id="A0A6J4IU22"/>